<dbReference type="Proteomes" id="UP000268469">
    <property type="component" value="Unassembled WGS sequence"/>
</dbReference>
<dbReference type="Gene3D" id="3.30.420.130">
    <property type="entry name" value="Dinitrogenase iron-molybdenum cofactor biosynthesis domain"/>
    <property type="match status" value="1"/>
</dbReference>
<protein>
    <submittedName>
        <fullName evidence="3">Dinitrogenase iron-molybdenum cofactor biosynthesis protein</fullName>
    </submittedName>
</protein>
<comment type="caution">
    <text evidence="3">The sequence shown here is derived from an EMBL/GenBank/DDBJ whole genome shotgun (WGS) entry which is preliminary data.</text>
</comment>
<dbReference type="InterPro" id="IPR036105">
    <property type="entry name" value="DiNase_FeMo-co_biosyn_sf"/>
</dbReference>
<evidence type="ECO:0000313" key="3">
    <source>
        <dbReference type="EMBL" id="RKX70800.1"/>
    </source>
</evidence>
<dbReference type="SUPFAM" id="SSF53146">
    <property type="entry name" value="Nitrogenase accessory factor-like"/>
    <property type="match status" value="1"/>
</dbReference>
<sequence>MKIAIVTEDKTTISEHLGGAPYFMVVTIEGDKVVNRETRKKIGHKEFAGEETHPPTDEKGRHGFGPRASERHQKIFDAIKDCDVLIAGRMGLGAYTDMQGFGLKVICTDVKDIEEAVSLYLTGKLTHREDRVC</sequence>
<reference evidence="3 4" key="1">
    <citation type="submission" date="2018-06" db="EMBL/GenBank/DDBJ databases">
        <title>Extensive metabolic versatility and redundancy in microbially diverse, dynamic hydrothermal sediments.</title>
        <authorList>
            <person name="Dombrowski N."/>
            <person name="Teske A."/>
            <person name="Baker B.J."/>
        </authorList>
    </citation>
    <scope>NUCLEOTIDE SEQUENCE [LARGE SCALE GENOMIC DNA]</scope>
    <source>
        <strain evidence="3">B36_G15</strain>
    </source>
</reference>
<accession>A0A660SLH2</accession>
<evidence type="ECO:0000313" key="4">
    <source>
        <dbReference type="Proteomes" id="UP000268469"/>
    </source>
</evidence>
<dbReference type="AlphaFoldDB" id="A0A660SLH2"/>
<proteinExistence type="predicted"/>
<feature type="region of interest" description="Disordered" evidence="1">
    <location>
        <begin position="40"/>
        <end position="67"/>
    </location>
</feature>
<dbReference type="PANTHER" id="PTHR33937:SF2">
    <property type="entry name" value="DINITROGENASE IRON-MOLYBDENUM COFACTOR BIOSYNTHESIS DOMAIN-CONTAINING PROTEIN"/>
    <property type="match status" value="1"/>
</dbReference>
<dbReference type="InterPro" id="IPR003731">
    <property type="entry name" value="Di-Nase_FeMo-co_biosynth"/>
</dbReference>
<evidence type="ECO:0000256" key="1">
    <source>
        <dbReference type="SAM" id="MobiDB-lite"/>
    </source>
</evidence>
<feature type="compositionally biased region" description="Basic and acidic residues" evidence="1">
    <location>
        <begin position="44"/>
        <end position="61"/>
    </location>
</feature>
<dbReference type="EMBL" id="QNBE01000027">
    <property type="protein sequence ID" value="RKX70800.1"/>
    <property type="molecule type" value="Genomic_DNA"/>
</dbReference>
<dbReference type="CDD" id="cd00562">
    <property type="entry name" value="NifX_NifB"/>
    <property type="match status" value="1"/>
</dbReference>
<name>A0A660SLH2_UNCW3</name>
<evidence type="ECO:0000259" key="2">
    <source>
        <dbReference type="Pfam" id="PF02579"/>
    </source>
</evidence>
<dbReference type="Pfam" id="PF02579">
    <property type="entry name" value="Nitro_FeMo-Co"/>
    <property type="match status" value="1"/>
</dbReference>
<dbReference type="PANTHER" id="PTHR33937">
    <property type="entry name" value="IRON-MOLYBDENUM PROTEIN-RELATED-RELATED"/>
    <property type="match status" value="1"/>
</dbReference>
<gene>
    <name evidence="3" type="ORF">DRP53_03815</name>
</gene>
<feature type="domain" description="Dinitrogenase iron-molybdenum cofactor biosynthesis" evidence="2">
    <location>
        <begin position="10"/>
        <end position="121"/>
    </location>
</feature>
<organism evidence="3 4">
    <name type="scientific">candidate division WOR-3 bacterium</name>
    <dbReference type="NCBI Taxonomy" id="2052148"/>
    <lineage>
        <taxon>Bacteria</taxon>
        <taxon>Bacteria division WOR-3</taxon>
    </lineage>
</organism>
<dbReference type="InterPro" id="IPR051840">
    <property type="entry name" value="NifX/NifY_domain"/>
</dbReference>